<gene>
    <name evidence="8" type="ORF">GGQ59_001491</name>
</gene>
<dbReference type="AlphaFoldDB" id="A0A840I2L0"/>
<dbReference type="GO" id="GO:0016020">
    <property type="term" value="C:membrane"/>
    <property type="evidence" value="ECO:0007669"/>
    <property type="project" value="UniProtKB-SubCell"/>
</dbReference>
<evidence type="ECO:0000313" key="9">
    <source>
        <dbReference type="Proteomes" id="UP000563524"/>
    </source>
</evidence>
<evidence type="ECO:0000256" key="2">
    <source>
        <dbReference type="ARBA" id="ARBA00009773"/>
    </source>
</evidence>
<comment type="subcellular location">
    <subcellularLocation>
        <location evidence="1">Membrane</location>
        <topology evidence="1">Multi-pass membrane protein</topology>
    </subcellularLocation>
</comment>
<keyword evidence="3 7" id="KW-0812">Transmembrane</keyword>
<evidence type="ECO:0000256" key="1">
    <source>
        <dbReference type="ARBA" id="ARBA00004141"/>
    </source>
</evidence>
<feature type="transmembrane region" description="Helical" evidence="7">
    <location>
        <begin position="172"/>
        <end position="194"/>
    </location>
</feature>
<feature type="transmembrane region" description="Helical" evidence="7">
    <location>
        <begin position="294"/>
        <end position="313"/>
    </location>
</feature>
<dbReference type="PANTHER" id="PTHR21716">
    <property type="entry name" value="TRANSMEMBRANE PROTEIN"/>
    <property type="match status" value="1"/>
</dbReference>
<evidence type="ECO:0000256" key="5">
    <source>
        <dbReference type="ARBA" id="ARBA00023136"/>
    </source>
</evidence>
<accession>A0A840I2L0</accession>
<feature type="transmembrane region" description="Helical" evidence="7">
    <location>
        <begin position="333"/>
        <end position="360"/>
    </location>
</feature>
<feature type="transmembrane region" description="Helical" evidence="7">
    <location>
        <begin position="91"/>
        <end position="114"/>
    </location>
</feature>
<evidence type="ECO:0000313" key="8">
    <source>
        <dbReference type="EMBL" id="MBB4658977.1"/>
    </source>
</evidence>
<name>A0A840I2L0_9PROT</name>
<evidence type="ECO:0000256" key="6">
    <source>
        <dbReference type="SAM" id="MobiDB-lite"/>
    </source>
</evidence>
<keyword evidence="4 7" id="KW-1133">Transmembrane helix</keyword>
<reference evidence="8 9" key="1">
    <citation type="submission" date="2020-08" db="EMBL/GenBank/DDBJ databases">
        <title>Genomic Encyclopedia of Type Strains, Phase IV (KMG-IV): sequencing the most valuable type-strain genomes for metagenomic binning, comparative biology and taxonomic classification.</title>
        <authorList>
            <person name="Goeker M."/>
        </authorList>
    </citation>
    <scope>NUCLEOTIDE SEQUENCE [LARGE SCALE GENOMIC DNA]</scope>
    <source>
        <strain evidence="8 9">DSM 102850</strain>
    </source>
</reference>
<protein>
    <submittedName>
        <fullName evidence="8">AI-2 transport protein TqsA</fullName>
    </submittedName>
</protein>
<dbReference type="EMBL" id="JACHOB010000002">
    <property type="protein sequence ID" value="MBB4658977.1"/>
    <property type="molecule type" value="Genomic_DNA"/>
</dbReference>
<feature type="region of interest" description="Disordered" evidence="6">
    <location>
        <begin position="1"/>
        <end position="32"/>
    </location>
</feature>
<dbReference type="InterPro" id="IPR002549">
    <property type="entry name" value="AI-2E-like"/>
</dbReference>
<dbReference type="GO" id="GO:0055085">
    <property type="term" value="P:transmembrane transport"/>
    <property type="evidence" value="ECO:0007669"/>
    <property type="project" value="TreeGrafter"/>
</dbReference>
<evidence type="ECO:0000256" key="4">
    <source>
        <dbReference type="ARBA" id="ARBA00022989"/>
    </source>
</evidence>
<comment type="similarity">
    <text evidence="2">Belongs to the autoinducer-2 exporter (AI-2E) (TC 2.A.86) family.</text>
</comment>
<dbReference type="PANTHER" id="PTHR21716:SF64">
    <property type="entry name" value="AI-2 TRANSPORT PROTEIN TQSA"/>
    <property type="match status" value="1"/>
</dbReference>
<organism evidence="8 9">
    <name type="scientific">Parvularcula dongshanensis</name>
    <dbReference type="NCBI Taxonomy" id="1173995"/>
    <lineage>
        <taxon>Bacteria</taxon>
        <taxon>Pseudomonadati</taxon>
        <taxon>Pseudomonadota</taxon>
        <taxon>Alphaproteobacteria</taxon>
        <taxon>Parvularculales</taxon>
        <taxon>Parvularculaceae</taxon>
        <taxon>Parvularcula</taxon>
    </lineage>
</organism>
<proteinExistence type="inferred from homology"/>
<sequence>MIEDEAGGSATPGEDEGQAQGVGHEGPVRRTGPSPRSWLIGVITVVLVGAALKATATITLPLALAFFVALVVWPIDGFVRKHAPKGFRWLGHLAAMGAILAVIVFFTAALYFVAASLADAIPDQARAIQARFHEMTQDGDGMAGRAAELFSSATGESASTLVNLLRSFAERVLQSLGMTLSLTTLVFFFALIMLTEAQDWRAKIDAVSGDPLEHDWFEVAEAAGQRFRWYLFVRTVLGLATALLYAGWLWAFGLDFVLVFGILTFLLGFVPTLGSLISGLLPFLFALATRDTGTALIIGAGLFVIEQVMGSYVDPKMQGRELSLSPLVILFSLLLWSFIWGIPGALIAVPMTVLIVIVLAHIDPLRPVALLLSGNTTYDGLDESVAPD</sequence>
<feature type="transmembrane region" description="Helical" evidence="7">
    <location>
        <begin position="231"/>
        <end position="251"/>
    </location>
</feature>
<keyword evidence="9" id="KW-1185">Reference proteome</keyword>
<keyword evidence="5 7" id="KW-0472">Membrane</keyword>
<evidence type="ECO:0000256" key="3">
    <source>
        <dbReference type="ARBA" id="ARBA00022692"/>
    </source>
</evidence>
<dbReference type="Proteomes" id="UP000563524">
    <property type="component" value="Unassembled WGS sequence"/>
</dbReference>
<evidence type="ECO:0000256" key="7">
    <source>
        <dbReference type="SAM" id="Phobius"/>
    </source>
</evidence>
<dbReference type="Pfam" id="PF01594">
    <property type="entry name" value="AI-2E_transport"/>
    <property type="match status" value="1"/>
</dbReference>
<comment type="caution">
    <text evidence="8">The sequence shown here is derived from an EMBL/GenBank/DDBJ whole genome shotgun (WGS) entry which is preliminary data.</text>
</comment>
<feature type="transmembrane region" description="Helical" evidence="7">
    <location>
        <begin position="38"/>
        <end position="56"/>
    </location>
</feature>
<feature type="transmembrane region" description="Helical" evidence="7">
    <location>
        <begin position="257"/>
        <end position="287"/>
    </location>
</feature>